<feature type="region of interest" description="Disordered" evidence="6">
    <location>
        <begin position="157"/>
        <end position="186"/>
    </location>
</feature>
<evidence type="ECO:0000256" key="1">
    <source>
        <dbReference type="ARBA" id="ARBA00022741"/>
    </source>
</evidence>
<dbReference type="InterPro" id="IPR054722">
    <property type="entry name" value="PolX-like_BBD"/>
</dbReference>
<dbReference type="GO" id="GO:0097550">
    <property type="term" value="C:transcription preinitiation complex"/>
    <property type="evidence" value="ECO:0007669"/>
    <property type="project" value="TreeGrafter"/>
</dbReference>
<dbReference type="InterPro" id="IPR050615">
    <property type="entry name" value="ATP-dep_DNA_Helicase"/>
</dbReference>
<keyword evidence="9" id="KW-1185">Reference proteome</keyword>
<feature type="short sequence motif" description="Q motif" evidence="5">
    <location>
        <begin position="290"/>
        <end position="318"/>
    </location>
</feature>
<evidence type="ECO:0000259" key="7">
    <source>
        <dbReference type="PROSITE" id="PS51195"/>
    </source>
</evidence>
<feature type="domain" description="DEAD-box RNA helicase Q" evidence="7">
    <location>
        <begin position="290"/>
        <end position="318"/>
    </location>
</feature>
<dbReference type="GO" id="GO:0005524">
    <property type="term" value="F:ATP binding"/>
    <property type="evidence" value="ECO:0007669"/>
    <property type="project" value="UniProtKB-KW"/>
</dbReference>
<accession>A0A2U1NFE7</accession>
<keyword evidence="4" id="KW-0067">ATP-binding</keyword>
<evidence type="ECO:0000256" key="5">
    <source>
        <dbReference type="PROSITE-ProRule" id="PRU00552"/>
    </source>
</evidence>
<evidence type="ECO:0000313" key="8">
    <source>
        <dbReference type="EMBL" id="PWA72239.1"/>
    </source>
</evidence>
<evidence type="ECO:0000313" key="9">
    <source>
        <dbReference type="Proteomes" id="UP000245207"/>
    </source>
</evidence>
<dbReference type="GO" id="GO:0006367">
    <property type="term" value="P:transcription initiation at RNA polymerase II promoter"/>
    <property type="evidence" value="ECO:0007669"/>
    <property type="project" value="TreeGrafter"/>
</dbReference>
<name>A0A2U1NFE7_ARTAN</name>
<dbReference type="GO" id="GO:0016787">
    <property type="term" value="F:hydrolase activity"/>
    <property type="evidence" value="ECO:0007669"/>
    <property type="project" value="UniProtKB-KW"/>
</dbReference>
<keyword evidence="1" id="KW-0547">Nucleotide-binding</keyword>
<dbReference type="GO" id="GO:0043138">
    <property type="term" value="F:3'-5' DNA helicase activity"/>
    <property type="evidence" value="ECO:0007669"/>
    <property type="project" value="TreeGrafter"/>
</dbReference>
<keyword evidence="3" id="KW-0347">Helicase</keyword>
<comment type="caution">
    <text evidence="8">The sequence shown here is derived from an EMBL/GenBank/DDBJ whole genome shotgun (WGS) entry which is preliminary data.</text>
</comment>
<dbReference type="InterPro" id="IPR013083">
    <property type="entry name" value="Znf_RING/FYVE/PHD"/>
</dbReference>
<organism evidence="8 9">
    <name type="scientific">Artemisia annua</name>
    <name type="common">Sweet wormwood</name>
    <dbReference type="NCBI Taxonomy" id="35608"/>
    <lineage>
        <taxon>Eukaryota</taxon>
        <taxon>Viridiplantae</taxon>
        <taxon>Streptophyta</taxon>
        <taxon>Embryophyta</taxon>
        <taxon>Tracheophyta</taxon>
        <taxon>Spermatophyta</taxon>
        <taxon>Magnoliopsida</taxon>
        <taxon>eudicotyledons</taxon>
        <taxon>Gunneridae</taxon>
        <taxon>Pentapetalae</taxon>
        <taxon>asterids</taxon>
        <taxon>campanulids</taxon>
        <taxon>Asterales</taxon>
        <taxon>Asteraceae</taxon>
        <taxon>Asteroideae</taxon>
        <taxon>Anthemideae</taxon>
        <taxon>Artemisiinae</taxon>
        <taxon>Artemisia</taxon>
    </lineage>
</organism>
<dbReference type="Pfam" id="PF14569">
    <property type="entry name" value="zf-UDP"/>
    <property type="match status" value="1"/>
</dbReference>
<dbReference type="OrthoDB" id="1932348at2759"/>
<dbReference type="AlphaFoldDB" id="A0A2U1NFE7"/>
<dbReference type="Proteomes" id="UP000245207">
    <property type="component" value="Unassembled WGS sequence"/>
</dbReference>
<dbReference type="InterPro" id="IPR027934">
    <property type="entry name" value="CES_Znf_RING"/>
</dbReference>
<dbReference type="InterPro" id="IPR032438">
    <property type="entry name" value="ERCC3_RAD25_C"/>
</dbReference>
<dbReference type="GO" id="GO:0003724">
    <property type="term" value="F:RNA helicase activity"/>
    <property type="evidence" value="ECO:0007669"/>
    <property type="project" value="InterPro"/>
</dbReference>
<dbReference type="PROSITE" id="PS51195">
    <property type="entry name" value="Q_MOTIF"/>
    <property type="match status" value="1"/>
</dbReference>
<evidence type="ECO:0000256" key="2">
    <source>
        <dbReference type="ARBA" id="ARBA00022801"/>
    </source>
</evidence>
<keyword evidence="2" id="KW-0378">Hydrolase</keyword>
<reference evidence="8 9" key="1">
    <citation type="journal article" date="2018" name="Mol. Plant">
        <title>The genome of Artemisia annua provides insight into the evolution of Asteraceae family and artemisinin biosynthesis.</title>
        <authorList>
            <person name="Shen Q."/>
            <person name="Zhang L."/>
            <person name="Liao Z."/>
            <person name="Wang S."/>
            <person name="Yan T."/>
            <person name="Shi P."/>
            <person name="Liu M."/>
            <person name="Fu X."/>
            <person name="Pan Q."/>
            <person name="Wang Y."/>
            <person name="Lv Z."/>
            <person name="Lu X."/>
            <person name="Zhang F."/>
            <person name="Jiang W."/>
            <person name="Ma Y."/>
            <person name="Chen M."/>
            <person name="Hao X."/>
            <person name="Li L."/>
            <person name="Tang Y."/>
            <person name="Lv G."/>
            <person name="Zhou Y."/>
            <person name="Sun X."/>
            <person name="Brodelius P.E."/>
            <person name="Rose J.K.C."/>
            <person name="Tang K."/>
        </authorList>
    </citation>
    <scope>NUCLEOTIDE SEQUENCE [LARGE SCALE GENOMIC DNA]</scope>
    <source>
        <strain evidence="9">cv. Huhao1</strain>
        <tissue evidence="8">Leaf</tissue>
    </source>
</reference>
<gene>
    <name evidence="8" type="ORF">CTI12_AA271020</name>
</gene>
<dbReference type="InterPro" id="IPR014014">
    <property type="entry name" value="RNA_helicase_DEAD_Q_motif"/>
</dbReference>
<dbReference type="STRING" id="35608.A0A2U1NFE7"/>
<dbReference type="SUPFAM" id="SSF57850">
    <property type="entry name" value="RING/U-box"/>
    <property type="match status" value="1"/>
</dbReference>
<dbReference type="Pfam" id="PF16203">
    <property type="entry name" value="ERCC3_RAD25_C"/>
    <property type="match status" value="1"/>
</dbReference>
<dbReference type="PANTHER" id="PTHR11274:SF0">
    <property type="entry name" value="GENERAL TRANSCRIPTION AND DNA REPAIR FACTOR IIH HELICASE SUBUNIT XPB"/>
    <property type="match status" value="1"/>
</dbReference>
<feature type="compositionally biased region" description="Basic and acidic residues" evidence="6">
    <location>
        <begin position="157"/>
        <end position="167"/>
    </location>
</feature>
<proteinExistence type="predicted"/>
<evidence type="ECO:0000256" key="6">
    <source>
        <dbReference type="SAM" id="MobiDB-lite"/>
    </source>
</evidence>
<dbReference type="Gene3D" id="3.30.40.10">
    <property type="entry name" value="Zinc/RING finger domain, C3HC4 (zinc finger)"/>
    <property type="match status" value="1"/>
</dbReference>
<feature type="compositionally biased region" description="Acidic residues" evidence="6">
    <location>
        <begin position="168"/>
        <end position="180"/>
    </location>
</feature>
<dbReference type="GO" id="GO:0005675">
    <property type="term" value="C:transcription factor TFIIH holo complex"/>
    <property type="evidence" value="ECO:0007669"/>
    <property type="project" value="TreeGrafter"/>
</dbReference>
<dbReference type="EMBL" id="PKPP01002932">
    <property type="protein sequence ID" value="PWA72239.1"/>
    <property type="molecule type" value="Genomic_DNA"/>
</dbReference>
<sequence length="682" mass="77292">MNPNKIRACQFLIRFHEQRGDKIIVIADSLYVLSQYAIDVLHKPEIICGVERFILAYISLQEPVLMVSGRVIGGSEKEIELELRLTQGINLETKSEPLMIKWYDPGGVRSSMKMNQVEWIHMINEWKGSGNGKVSGKKVGTQAVFFVSLMDPEESLKVPELSKRVPEDGSEDPEDVPEDPENVRGPLKDALGNTRATSIGNFLQATCTKKHARNPVWHLDSGCSRSMTGVKQYLHKYVEEPGPKVVFGDNSSAPTEGYGSVNCNGSKKCSDCWIFRKYMLLRDGVSFNAKFLMDLNLSRPLLRACEALGYTKLTPIQVKYHTQLSPENKQMTKEIPLCRSCYEYQRRDENQSSTRCKTRYKVHKDVMGEQDCYKSYCQGIYGIQVSQGSCASNTTFHNLRVEYRTQPAFIASVYPKIKHMVVVLLLFKGSFPPAFSPESSPSPFAADGPITSVAALMVVLMVFLIQRKSRELDRHDMTSDKPSMKAISHPAKKVPGRYCMGELFTANKGADMEFMSVAMKDLIFLKAENNKYHEWFCYLFFKMNESQHVDIMETPCDEQPGSLYDYNKSDFLLTEWESKTSSFDFWVVNLLVNGYSKKGDWNKAEDYVERLKAVDAMRKSLLSYDNNWKLKQVTLTACVKYLEEKGYMELAKEFSKFTNGCAADSQSVSNENSKVEVLGATG</sequence>
<dbReference type="GO" id="GO:0000112">
    <property type="term" value="C:nucleotide-excision repair factor 3 complex"/>
    <property type="evidence" value="ECO:0007669"/>
    <property type="project" value="TreeGrafter"/>
</dbReference>
<dbReference type="Pfam" id="PF22936">
    <property type="entry name" value="Pol_BBD"/>
    <property type="match status" value="1"/>
</dbReference>
<evidence type="ECO:0000256" key="4">
    <source>
        <dbReference type="ARBA" id="ARBA00022840"/>
    </source>
</evidence>
<dbReference type="PANTHER" id="PTHR11274">
    <property type="entry name" value="RAD25/XP-B DNA REPAIR HELICASE"/>
    <property type="match status" value="1"/>
</dbReference>
<protein>
    <submittedName>
        <fullName evidence="8">Tetratricopeptide-like helical domain-containing protein</fullName>
    </submittedName>
</protein>
<evidence type="ECO:0000256" key="3">
    <source>
        <dbReference type="ARBA" id="ARBA00022806"/>
    </source>
</evidence>